<keyword evidence="8" id="KW-0443">Lipid metabolism</keyword>
<evidence type="ECO:0000313" key="13">
    <source>
        <dbReference type="Proteomes" id="UP000054498"/>
    </source>
</evidence>
<gene>
    <name evidence="12" type="ORF">MNEG_5026</name>
</gene>
<keyword evidence="7 12" id="KW-0560">Oxidoreductase</keyword>
<evidence type="ECO:0000313" key="12">
    <source>
        <dbReference type="EMBL" id="KIZ02935.1"/>
    </source>
</evidence>
<dbReference type="EMBL" id="KK100947">
    <property type="protein sequence ID" value="KIZ02935.1"/>
    <property type="molecule type" value="Genomic_DNA"/>
</dbReference>
<dbReference type="InterPro" id="IPR029071">
    <property type="entry name" value="Ubiquitin-like_domsf"/>
</dbReference>
<dbReference type="SMART" id="SM00213">
    <property type="entry name" value="UBQ"/>
    <property type="match status" value="1"/>
</dbReference>
<dbReference type="InterPro" id="IPR000626">
    <property type="entry name" value="Ubiquitin-like_dom"/>
</dbReference>
<keyword evidence="9 10" id="KW-0472">Membrane</keyword>
<dbReference type="InterPro" id="IPR001104">
    <property type="entry name" value="3-oxo-5_a-steroid_4-DH_C"/>
</dbReference>
<keyword evidence="13" id="KW-1185">Reference proteome</keyword>
<feature type="domain" description="Ubiquitin-like" evidence="11">
    <location>
        <begin position="4"/>
        <end position="81"/>
    </location>
</feature>
<dbReference type="Pfam" id="PF02544">
    <property type="entry name" value="Steroid_dh"/>
    <property type="match status" value="1"/>
</dbReference>
<keyword evidence="5" id="KW-0521">NADP</keyword>
<evidence type="ECO:0000256" key="7">
    <source>
        <dbReference type="ARBA" id="ARBA00023002"/>
    </source>
</evidence>
<dbReference type="PROSITE" id="PS50053">
    <property type="entry name" value="UBIQUITIN_2"/>
    <property type="match status" value="1"/>
</dbReference>
<dbReference type="GO" id="GO:0005789">
    <property type="term" value="C:endoplasmic reticulum membrane"/>
    <property type="evidence" value="ECO:0007669"/>
    <property type="project" value="UniProtKB-SubCell"/>
</dbReference>
<dbReference type="Pfam" id="PF00240">
    <property type="entry name" value="ubiquitin"/>
    <property type="match status" value="1"/>
</dbReference>
<dbReference type="Proteomes" id="UP000054498">
    <property type="component" value="Unassembled WGS sequence"/>
</dbReference>
<dbReference type="Gene3D" id="3.10.20.90">
    <property type="entry name" value="Phosphatidylinositol 3-kinase Catalytic Subunit, Chain A, domain 1"/>
    <property type="match status" value="1"/>
</dbReference>
<dbReference type="GO" id="GO:0042761">
    <property type="term" value="P:very long-chain fatty acid biosynthetic process"/>
    <property type="evidence" value="ECO:0007669"/>
    <property type="project" value="TreeGrafter"/>
</dbReference>
<dbReference type="GeneID" id="25737903"/>
<keyword evidence="3" id="KW-0444">Lipid biosynthesis</keyword>
<reference evidence="12 13" key="1">
    <citation type="journal article" date="2013" name="BMC Genomics">
        <title>Reconstruction of the lipid metabolism for the microalga Monoraphidium neglectum from its genome sequence reveals characteristics suitable for biofuel production.</title>
        <authorList>
            <person name="Bogen C."/>
            <person name="Al-Dilaimi A."/>
            <person name="Albersmeier A."/>
            <person name="Wichmann J."/>
            <person name="Grundmann M."/>
            <person name="Rupp O."/>
            <person name="Lauersen K.J."/>
            <person name="Blifernez-Klassen O."/>
            <person name="Kalinowski J."/>
            <person name="Goesmann A."/>
            <person name="Mussgnug J.H."/>
            <person name="Kruse O."/>
        </authorList>
    </citation>
    <scope>NUCLEOTIDE SEQUENCE [LARGE SCALE GENOMIC DNA]</scope>
    <source>
        <strain evidence="12 13">SAG 48.87</strain>
    </source>
</reference>
<dbReference type="STRING" id="145388.A0A0D2MIT3"/>
<evidence type="ECO:0000259" key="11">
    <source>
        <dbReference type="PROSITE" id="PS50053"/>
    </source>
</evidence>
<evidence type="ECO:0000256" key="5">
    <source>
        <dbReference type="ARBA" id="ARBA00022857"/>
    </source>
</evidence>
<comment type="similarity">
    <text evidence="2">Belongs to the steroid 5-alpha reductase family.</text>
</comment>
<dbReference type="PANTHER" id="PTHR10556">
    <property type="entry name" value="3-OXO-5-ALPHA-STEROID 4-DEHYDROGENASE"/>
    <property type="match status" value="1"/>
</dbReference>
<dbReference type="CDD" id="cd01801">
    <property type="entry name" value="Ubl_TECR_like"/>
    <property type="match status" value="1"/>
</dbReference>
<evidence type="ECO:0000256" key="6">
    <source>
        <dbReference type="ARBA" id="ARBA00022989"/>
    </source>
</evidence>
<evidence type="ECO:0000256" key="3">
    <source>
        <dbReference type="ARBA" id="ARBA00022516"/>
    </source>
</evidence>
<sequence>MAVITVKVQSRSGKPVTDVQLDSTATVSDLKKKIHKAKSALYPARQRLTLPPPPGAKSGDVLKDGATLESVGLKDGSVVLFKDLGTQIGYSTVFFFEYFGPMVIYPAFFLFPQIFYPWADKVPEKTLVQKVACAYWVFHYAKRIFETFFVHVFGHDTMPIFNLFKNCSYYYGFAAYVAYFVNHPQYTTPPETQSLVLFALALIFQLSNLRCHIILANLRKPGEKGYKIPAGFLFNYITCANYFAEIMGWVCFSLATQTVSGFLFTAAGAYQMAVWAQGKHKRLVKLFDGKDGRPKYPRRWIMLPPFF</sequence>
<feature type="transmembrane region" description="Helical" evidence="10">
    <location>
        <begin position="230"/>
        <end position="252"/>
    </location>
</feature>
<dbReference type="PROSITE" id="PS50244">
    <property type="entry name" value="S5A_REDUCTASE"/>
    <property type="match status" value="1"/>
</dbReference>
<dbReference type="SUPFAM" id="SSF54236">
    <property type="entry name" value="Ubiquitin-like"/>
    <property type="match status" value="1"/>
</dbReference>
<dbReference type="GO" id="GO:0016627">
    <property type="term" value="F:oxidoreductase activity, acting on the CH-CH group of donors"/>
    <property type="evidence" value="ECO:0007669"/>
    <property type="project" value="InterPro"/>
</dbReference>
<keyword evidence="6 10" id="KW-1133">Transmembrane helix</keyword>
<evidence type="ECO:0000256" key="2">
    <source>
        <dbReference type="ARBA" id="ARBA00007742"/>
    </source>
</evidence>
<keyword evidence="4 10" id="KW-0812">Transmembrane</keyword>
<dbReference type="KEGG" id="mng:MNEG_5026"/>
<name>A0A0D2MIT3_9CHLO</name>
<accession>A0A0D2MIT3</accession>
<dbReference type="AlphaFoldDB" id="A0A0D2MIT3"/>
<protein>
    <submittedName>
        <fullName evidence="12">Enoyl reductase</fullName>
        <ecNumber evidence="12">1.3.1.-</ecNumber>
    </submittedName>
</protein>
<dbReference type="InterPro" id="IPR039357">
    <property type="entry name" value="SRD5A/TECR"/>
</dbReference>
<organism evidence="12 13">
    <name type="scientific">Monoraphidium neglectum</name>
    <dbReference type="NCBI Taxonomy" id="145388"/>
    <lineage>
        <taxon>Eukaryota</taxon>
        <taxon>Viridiplantae</taxon>
        <taxon>Chlorophyta</taxon>
        <taxon>core chlorophytes</taxon>
        <taxon>Chlorophyceae</taxon>
        <taxon>CS clade</taxon>
        <taxon>Sphaeropleales</taxon>
        <taxon>Selenastraceae</taxon>
        <taxon>Monoraphidium</taxon>
    </lineage>
</organism>
<evidence type="ECO:0000256" key="9">
    <source>
        <dbReference type="ARBA" id="ARBA00023136"/>
    </source>
</evidence>
<evidence type="ECO:0000256" key="8">
    <source>
        <dbReference type="ARBA" id="ARBA00023098"/>
    </source>
</evidence>
<dbReference type="OrthoDB" id="540503at2759"/>
<dbReference type="RefSeq" id="XP_013901954.1">
    <property type="nucleotide sequence ID" value="XM_014046500.1"/>
</dbReference>
<evidence type="ECO:0000256" key="10">
    <source>
        <dbReference type="SAM" id="Phobius"/>
    </source>
</evidence>
<evidence type="ECO:0000256" key="4">
    <source>
        <dbReference type="ARBA" id="ARBA00022692"/>
    </source>
</evidence>
<feature type="transmembrane region" description="Helical" evidence="10">
    <location>
        <begin position="258"/>
        <end position="276"/>
    </location>
</feature>
<proteinExistence type="inferred from homology"/>
<evidence type="ECO:0000256" key="1">
    <source>
        <dbReference type="ARBA" id="ARBA00004477"/>
    </source>
</evidence>
<dbReference type="EC" id="1.3.1.-" evidence="12"/>
<dbReference type="PANTHER" id="PTHR10556:SF28">
    <property type="entry name" value="VERY-LONG-CHAIN ENOYL-COA REDUCTASE"/>
    <property type="match status" value="1"/>
</dbReference>
<comment type="subcellular location">
    <subcellularLocation>
        <location evidence="1">Endoplasmic reticulum membrane</location>
        <topology evidence="1">Multi-pass membrane protein</topology>
    </subcellularLocation>
</comment>
<feature type="transmembrane region" description="Helical" evidence="10">
    <location>
        <begin position="195"/>
        <end position="218"/>
    </location>
</feature>